<feature type="domain" description="Response regulatory" evidence="3">
    <location>
        <begin position="140"/>
        <end position="255"/>
    </location>
</feature>
<accession>A0ABW5TRX3</accession>
<dbReference type="InterPro" id="IPR001789">
    <property type="entry name" value="Sig_transdc_resp-reg_receiver"/>
</dbReference>
<evidence type="ECO:0000259" key="3">
    <source>
        <dbReference type="PROSITE" id="PS50110"/>
    </source>
</evidence>
<evidence type="ECO:0000313" key="4">
    <source>
        <dbReference type="EMBL" id="MFD2731270.1"/>
    </source>
</evidence>
<dbReference type="PANTHER" id="PTHR43547:SF2">
    <property type="entry name" value="HYBRID SIGNAL TRANSDUCTION HISTIDINE KINASE C"/>
    <property type="match status" value="1"/>
</dbReference>
<sequence length="336" mass="38074">MLILFVIILLEIETKAIENPSVISLGIEKGLSKNSVRCIYKDKKGFMWFGTHDGLNHFDHSGIVNYDSIVGQGTDFKISLPKGKGHYGDQFIYEEENRPMLIPELIEDDGTIDVLNLMEEHEIEESKQAIELDPTTEKNAILIVEDHPEIRNYIKQIFKSAYLIYEAEDGSHGYELAKKNVPDIVIIDLIMKELNGVGLCIKIKSNLELSHIPVILLTSSSSSEIKLKGIEQGADDFITKPFDRHILIARVVNLLKSRSTLQRYFFKETTLKSEDFKVSTAYKEFLEKCISITEKHIQDPDFNVKILANELATAPSLLYRKVKSISGKVQMNLLGT</sequence>
<dbReference type="PANTHER" id="PTHR43547">
    <property type="entry name" value="TWO-COMPONENT HISTIDINE KINASE"/>
    <property type="match status" value="1"/>
</dbReference>
<feature type="modified residue" description="4-aspartylphosphate" evidence="2">
    <location>
        <position position="188"/>
    </location>
</feature>
<name>A0ABW5TRX3_9SPHI</name>
<reference evidence="5" key="1">
    <citation type="journal article" date="2019" name="Int. J. Syst. Evol. Microbiol.">
        <title>The Global Catalogue of Microorganisms (GCM) 10K type strain sequencing project: providing services to taxonomists for standard genome sequencing and annotation.</title>
        <authorList>
            <consortium name="The Broad Institute Genomics Platform"/>
            <consortium name="The Broad Institute Genome Sequencing Center for Infectious Disease"/>
            <person name="Wu L."/>
            <person name="Ma J."/>
        </authorList>
    </citation>
    <scope>NUCLEOTIDE SEQUENCE [LARGE SCALE GENOMIC DNA]</scope>
    <source>
        <strain evidence="5">KCTC 42456</strain>
    </source>
</reference>
<dbReference type="InterPro" id="IPR011110">
    <property type="entry name" value="Reg_prop"/>
</dbReference>
<evidence type="ECO:0000256" key="1">
    <source>
        <dbReference type="ARBA" id="ARBA00022553"/>
    </source>
</evidence>
<dbReference type="Proteomes" id="UP001597546">
    <property type="component" value="Unassembled WGS sequence"/>
</dbReference>
<dbReference type="InterPro" id="IPR015943">
    <property type="entry name" value="WD40/YVTN_repeat-like_dom_sf"/>
</dbReference>
<dbReference type="SUPFAM" id="SSF52172">
    <property type="entry name" value="CheY-like"/>
    <property type="match status" value="1"/>
</dbReference>
<gene>
    <name evidence="4" type="ORF">ACFSSE_06095</name>
</gene>
<organism evidence="4 5">
    <name type="scientific">Pedobacter alpinus</name>
    <dbReference type="NCBI Taxonomy" id="1590643"/>
    <lineage>
        <taxon>Bacteria</taxon>
        <taxon>Pseudomonadati</taxon>
        <taxon>Bacteroidota</taxon>
        <taxon>Sphingobacteriia</taxon>
        <taxon>Sphingobacteriales</taxon>
        <taxon>Sphingobacteriaceae</taxon>
        <taxon>Pedobacter</taxon>
    </lineage>
</organism>
<dbReference type="InterPro" id="IPR011006">
    <property type="entry name" value="CheY-like_superfamily"/>
</dbReference>
<evidence type="ECO:0000313" key="5">
    <source>
        <dbReference type="Proteomes" id="UP001597546"/>
    </source>
</evidence>
<keyword evidence="5" id="KW-1185">Reference proteome</keyword>
<dbReference type="Pfam" id="PF07494">
    <property type="entry name" value="Reg_prop"/>
    <property type="match status" value="1"/>
</dbReference>
<comment type="caution">
    <text evidence="4">The sequence shown here is derived from an EMBL/GenBank/DDBJ whole genome shotgun (WGS) entry which is preliminary data.</text>
</comment>
<dbReference type="Pfam" id="PF00072">
    <property type="entry name" value="Response_reg"/>
    <property type="match status" value="1"/>
</dbReference>
<evidence type="ECO:0000256" key="2">
    <source>
        <dbReference type="PROSITE-ProRule" id="PRU00169"/>
    </source>
</evidence>
<proteinExistence type="predicted"/>
<dbReference type="PROSITE" id="PS50110">
    <property type="entry name" value="RESPONSE_REGULATORY"/>
    <property type="match status" value="1"/>
</dbReference>
<dbReference type="EMBL" id="JBHULV010000017">
    <property type="protein sequence ID" value="MFD2731270.1"/>
    <property type="molecule type" value="Genomic_DNA"/>
</dbReference>
<dbReference type="Gene3D" id="3.40.50.2300">
    <property type="match status" value="1"/>
</dbReference>
<dbReference type="Gene3D" id="2.130.10.10">
    <property type="entry name" value="YVTN repeat-like/Quinoprotein amine dehydrogenase"/>
    <property type="match status" value="1"/>
</dbReference>
<keyword evidence="1 2" id="KW-0597">Phosphoprotein</keyword>
<dbReference type="SMART" id="SM00448">
    <property type="entry name" value="REC"/>
    <property type="match status" value="1"/>
</dbReference>
<protein>
    <submittedName>
        <fullName evidence="4">Response regulator</fullName>
    </submittedName>
</protein>